<dbReference type="STRING" id="115433.SAMN05421835_108159"/>
<gene>
    <name evidence="2" type="ORF">SAMN05421835_108159</name>
</gene>
<dbReference type="InterPro" id="IPR029016">
    <property type="entry name" value="GAF-like_dom_sf"/>
</dbReference>
<dbReference type="InterPro" id="IPR003018">
    <property type="entry name" value="GAF"/>
</dbReference>
<accession>A0A1I3TZS4</accession>
<dbReference type="Gene3D" id="3.30.450.40">
    <property type="match status" value="1"/>
</dbReference>
<evidence type="ECO:0000259" key="1">
    <source>
        <dbReference type="Pfam" id="PF01590"/>
    </source>
</evidence>
<proteinExistence type="predicted"/>
<organism evidence="2 3">
    <name type="scientific">Amycolatopsis sacchari</name>
    <dbReference type="NCBI Taxonomy" id="115433"/>
    <lineage>
        <taxon>Bacteria</taxon>
        <taxon>Bacillati</taxon>
        <taxon>Actinomycetota</taxon>
        <taxon>Actinomycetes</taxon>
        <taxon>Pseudonocardiales</taxon>
        <taxon>Pseudonocardiaceae</taxon>
        <taxon>Amycolatopsis</taxon>
    </lineage>
</organism>
<reference evidence="2 3" key="1">
    <citation type="submission" date="2016-10" db="EMBL/GenBank/DDBJ databases">
        <authorList>
            <person name="de Groot N.N."/>
        </authorList>
    </citation>
    <scope>NUCLEOTIDE SEQUENCE [LARGE SCALE GENOMIC DNA]</scope>
    <source>
        <strain evidence="2 3">DSM 44468</strain>
    </source>
</reference>
<feature type="domain" description="GAF" evidence="1">
    <location>
        <begin position="110"/>
        <end position="216"/>
    </location>
</feature>
<evidence type="ECO:0000313" key="2">
    <source>
        <dbReference type="EMBL" id="SFJ76225.1"/>
    </source>
</evidence>
<keyword evidence="3" id="KW-1185">Reference proteome</keyword>
<protein>
    <submittedName>
        <fullName evidence="2">GAF domain-containing protein</fullName>
    </submittedName>
</protein>
<dbReference type="Proteomes" id="UP000199025">
    <property type="component" value="Unassembled WGS sequence"/>
</dbReference>
<dbReference type="Pfam" id="PF01590">
    <property type="entry name" value="GAF"/>
    <property type="match status" value="1"/>
</dbReference>
<name>A0A1I3TZS4_9PSEU</name>
<sequence length="404" mass="43272">MAEHLEAALPVGEDPRRYARALAKVWEAALSGEALPKRPRPVIGESWQRMRRLGVDPDHGNEPEPLTPADVAARREASGLAGVLPVLRAGLVGVAEQAAHIMVVVDQGGAVLWREGSKAVRRRADGLGFVEGVCWHENVVGTNAIGTSLVARRPIQVYSAEHYVRTHHAWTCSAAPLRDPRDGRLLGVVDLSGPAATVHPSTLALVDAVARLAESTLRTAHLAELDRLRGVALPVLSKVPGRAVVVDRHGWVAATAGLAPVERVSLPSGCAPGQTWLPALGSCVLEPLPGGWLVRLAREADAPIRVVLDDSTLTVTGTTGSWTHSLSPRHAEILHSLAVHREGRSAADLAEELFGDRARTVTVRAEMSRLRRNFGSVLARAPYRFADGIEVVLTRKGNRADTVQ</sequence>
<dbReference type="AlphaFoldDB" id="A0A1I3TZS4"/>
<dbReference type="EMBL" id="FORP01000008">
    <property type="protein sequence ID" value="SFJ76225.1"/>
    <property type="molecule type" value="Genomic_DNA"/>
</dbReference>
<dbReference type="OrthoDB" id="3928741at2"/>
<evidence type="ECO:0000313" key="3">
    <source>
        <dbReference type="Proteomes" id="UP000199025"/>
    </source>
</evidence>
<dbReference type="RefSeq" id="WP_091508158.1">
    <property type="nucleotide sequence ID" value="NZ_FORP01000008.1"/>
</dbReference>